<dbReference type="Pfam" id="PF07719">
    <property type="entry name" value="TPR_2"/>
    <property type="match status" value="1"/>
</dbReference>
<dbReference type="SUPFAM" id="SSF48452">
    <property type="entry name" value="TPR-like"/>
    <property type="match status" value="2"/>
</dbReference>
<dbReference type="InterPro" id="IPR011990">
    <property type="entry name" value="TPR-like_helical_dom_sf"/>
</dbReference>
<dbReference type="PROSITE" id="PS50005">
    <property type="entry name" value="TPR"/>
    <property type="match status" value="1"/>
</dbReference>
<evidence type="ECO:0000313" key="5">
    <source>
        <dbReference type="EMBL" id="TKY90797.1"/>
    </source>
</evidence>
<dbReference type="Gene3D" id="1.25.40.1010">
    <property type="match status" value="1"/>
</dbReference>
<proteinExistence type="predicted"/>
<evidence type="ECO:0000256" key="1">
    <source>
        <dbReference type="ARBA" id="ARBA00022737"/>
    </source>
</evidence>
<evidence type="ECO:0000256" key="4">
    <source>
        <dbReference type="SAM" id="MobiDB-lite"/>
    </source>
</evidence>
<feature type="repeat" description="TPR" evidence="3">
    <location>
        <begin position="80"/>
        <end position="113"/>
    </location>
</feature>
<organism evidence="5 6">
    <name type="scientific">Sporisorium graminicola</name>
    <dbReference type="NCBI Taxonomy" id="280036"/>
    <lineage>
        <taxon>Eukaryota</taxon>
        <taxon>Fungi</taxon>
        <taxon>Dikarya</taxon>
        <taxon>Basidiomycota</taxon>
        <taxon>Ustilaginomycotina</taxon>
        <taxon>Ustilaginomycetes</taxon>
        <taxon>Ustilaginales</taxon>
        <taxon>Ustilaginaceae</taxon>
        <taxon>Sporisorium</taxon>
    </lineage>
</organism>
<evidence type="ECO:0000256" key="2">
    <source>
        <dbReference type="ARBA" id="ARBA00022803"/>
    </source>
</evidence>
<sequence>MPPKRAALPTKERGLFQRLIQEYETKKYKLGLKTADTILKKFPDHGETVAIKGLLLGSTNRREEGIELAKKGVRLDLTSFICWHALGILHRQDKNYEEAIKCYTQALRIEGGGNINLLRESAFLQLQLRNYPPMVENRLTLLRMQPHLRMNWIGLAVAHHLAGSLDAAVRVLEGYENVMRDIPDRSYEYSEALLYHASVLEEQSKFQDALDLIEASSKRIVDLRGKEEAQARCLAGLGKRDEAEALWRQLIKSNPENKRYFAGLLNLLGITENSAATAGDNRAVEVFRGLQADHPKSTAAKRLALIYASGDDFKTQATAYAKSALVKGVPSLFSDLKSLYKDAGKQDALEQIVETLRREWAPTTAPSADGTDPPTSYLWSLYYLAQHYSLTGDSTRALHYIDAAISHSSTLPELHMVRARVLKRAGDLLGASAAMTDARLLDGQDRFLNSKAAKYLLRTNDTEEAERIVGLFTKPDAPSPTYDLNEMQALWYLAEEAEAFLRSSNYAMALKRLSQLDKVFQEFWDDQLDFHSYCMRKMTLRSYVNLVRFEDQLRSHPAYVRAAVAAIGIYTKLHDQPATAPFIAPAEKETEDPALAGLSEAEKKKAIKKARQAEAKRIAKQEAEAAEKKKKAEEAAANGETVEDDGPKPDLDPKGLELFKSTLEASPLKQAEKWLRFLQAHAADRAETWSATFDVAIRQKNWLLATRALKHLHNLDPAHPELVAMVVQLKSKLPDLTKAPQPIGGVIASALASVVPADKPIATYFAEALQSGVASTPAGVLGNAKAALALDRKDEAVALLLTLPSAVQHVSGPRARNAALKTAVDAQALLAQLDAQSVAEFNDKARAAFPLANAFKPPQALEEEKTKRDEARATWAKGAEIAVGAETNGVEHEPLM</sequence>
<dbReference type="PANTHER" id="PTHR22767:SF2">
    <property type="entry name" value="N(ALPHA)-ACETYLTRANSFERASE 15_16, ISOFORM A"/>
    <property type="match status" value="1"/>
</dbReference>
<dbReference type="Proteomes" id="UP000306050">
    <property type="component" value="Chromosome SGRAM_1"/>
</dbReference>
<keyword evidence="6" id="KW-1185">Reference proteome</keyword>
<dbReference type="GeneID" id="40723690"/>
<comment type="caution">
    <text evidence="5">The sequence shown here is derived from an EMBL/GenBank/DDBJ whole genome shotgun (WGS) entry which is preliminary data.</text>
</comment>
<protein>
    <submittedName>
        <fullName evidence="5">Uncharacterized protein</fullName>
    </submittedName>
</protein>
<dbReference type="Gene3D" id="1.25.40.1040">
    <property type="match status" value="1"/>
</dbReference>
<reference evidence="5 6" key="1">
    <citation type="submission" date="2019-05" db="EMBL/GenBank/DDBJ databases">
        <title>Sporisorium graminicola CBS 10092 draft sequencing and annotation.</title>
        <authorList>
            <person name="Solano-Gonzalez S."/>
            <person name="Caddick M.X."/>
            <person name="Darby A."/>
        </authorList>
    </citation>
    <scope>NUCLEOTIDE SEQUENCE [LARGE SCALE GENOMIC DNA]</scope>
    <source>
        <strain evidence="5 6">CBS 10092</strain>
    </source>
</reference>
<dbReference type="AlphaFoldDB" id="A0A4U7L246"/>
<dbReference type="GO" id="GO:0031415">
    <property type="term" value="C:NatA complex"/>
    <property type="evidence" value="ECO:0007669"/>
    <property type="project" value="TreeGrafter"/>
</dbReference>
<gene>
    <name evidence="5" type="ORF">EX895_000795</name>
</gene>
<dbReference type="FunFam" id="1.25.40.1040:FF:000003">
    <property type="entry name" value="N-terminal acetyltransferase A, auxiliary subunit"/>
    <property type="match status" value="1"/>
</dbReference>
<dbReference type="PANTHER" id="PTHR22767">
    <property type="entry name" value="N-TERMINAL ACETYLTRANSFERASE-RELATED"/>
    <property type="match status" value="1"/>
</dbReference>
<name>A0A4U7L246_9BASI</name>
<feature type="region of interest" description="Disordered" evidence="4">
    <location>
        <begin position="618"/>
        <end position="653"/>
    </location>
</feature>
<dbReference type="InterPro" id="IPR021183">
    <property type="entry name" value="NatA_aux_su"/>
</dbReference>
<dbReference type="EMBL" id="SRRM01000002">
    <property type="protein sequence ID" value="TKY90797.1"/>
    <property type="molecule type" value="Genomic_DNA"/>
</dbReference>
<accession>A0A4U7L246</accession>
<dbReference type="Pfam" id="PF12569">
    <property type="entry name" value="NatA_aux_su"/>
    <property type="match status" value="1"/>
</dbReference>
<keyword evidence="1" id="KW-0677">Repeat</keyword>
<dbReference type="InterPro" id="IPR013105">
    <property type="entry name" value="TPR_2"/>
</dbReference>
<dbReference type="PIRSF" id="PIRSF000422">
    <property type="entry name" value="N-terminal-AcTrfase-A_aux_su"/>
    <property type="match status" value="1"/>
</dbReference>
<dbReference type="RefSeq" id="XP_029742782.1">
    <property type="nucleotide sequence ID" value="XM_029881396.1"/>
</dbReference>
<keyword evidence="2 3" id="KW-0802">TPR repeat</keyword>
<dbReference type="KEGG" id="sgra:EX895_000795"/>
<evidence type="ECO:0000256" key="3">
    <source>
        <dbReference type="PROSITE-ProRule" id="PRU00339"/>
    </source>
</evidence>
<dbReference type="SMART" id="SM00028">
    <property type="entry name" value="TPR"/>
    <property type="match status" value="3"/>
</dbReference>
<dbReference type="InterPro" id="IPR019734">
    <property type="entry name" value="TPR_rpt"/>
</dbReference>
<feature type="compositionally biased region" description="Basic and acidic residues" evidence="4">
    <location>
        <begin position="618"/>
        <end position="634"/>
    </location>
</feature>
<evidence type="ECO:0000313" key="6">
    <source>
        <dbReference type="Proteomes" id="UP000306050"/>
    </source>
</evidence>
<dbReference type="OrthoDB" id="10263032at2759"/>